<reference evidence="6" key="1">
    <citation type="journal article" date="2023" name="IMA Fungus">
        <title>Comparative genomic study of the Penicillium genus elucidates a diverse pangenome and 15 lateral gene transfer events.</title>
        <authorList>
            <person name="Petersen C."/>
            <person name="Sorensen T."/>
            <person name="Nielsen M.R."/>
            <person name="Sondergaard T.E."/>
            <person name="Sorensen J.L."/>
            <person name="Fitzpatrick D.A."/>
            <person name="Frisvad J.C."/>
            <person name="Nielsen K.L."/>
        </authorList>
    </citation>
    <scope>NUCLEOTIDE SEQUENCE</scope>
    <source>
        <strain evidence="6">IBT 15450</strain>
    </source>
</reference>
<dbReference type="PROSITE" id="PS51683">
    <property type="entry name" value="SAM_OMT_II"/>
    <property type="match status" value="1"/>
</dbReference>
<dbReference type="InterPro" id="IPR016461">
    <property type="entry name" value="COMT-like"/>
</dbReference>
<dbReference type="Pfam" id="PF08100">
    <property type="entry name" value="Dimerisation"/>
    <property type="match status" value="1"/>
</dbReference>
<evidence type="ECO:0000256" key="1">
    <source>
        <dbReference type="ARBA" id="ARBA00022603"/>
    </source>
</evidence>
<dbReference type="GO" id="GO:0008171">
    <property type="term" value="F:O-methyltransferase activity"/>
    <property type="evidence" value="ECO:0007669"/>
    <property type="project" value="InterPro"/>
</dbReference>
<dbReference type="InterPro" id="IPR001077">
    <property type="entry name" value="COMT_C"/>
</dbReference>
<accession>A0AAD6IJX7</accession>
<dbReference type="Pfam" id="PF00891">
    <property type="entry name" value="Methyltransf_2"/>
    <property type="match status" value="1"/>
</dbReference>
<evidence type="ECO:0000313" key="7">
    <source>
        <dbReference type="Proteomes" id="UP001219568"/>
    </source>
</evidence>
<reference evidence="6" key="2">
    <citation type="submission" date="2023-01" db="EMBL/GenBank/DDBJ databases">
        <authorList>
            <person name="Petersen C."/>
        </authorList>
    </citation>
    <scope>NUCLEOTIDE SEQUENCE</scope>
    <source>
        <strain evidence="6">IBT 15450</strain>
    </source>
</reference>
<dbReference type="PANTHER" id="PTHR43712">
    <property type="entry name" value="PUTATIVE (AFU_ORTHOLOGUE AFUA_4G14580)-RELATED"/>
    <property type="match status" value="1"/>
</dbReference>
<dbReference type="InterPro" id="IPR029063">
    <property type="entry name" value="SAM-dependent_MTases_sf"/>
</dbReference>
<dbReference type="GO" id="GO:0032259">
    <property type="term" value="P:methylation"/>
    <property type="evidence" value="ECO:0007669"/>
    <property type="project" value="UniProtKB-KW"/>
</dbReference>
<feature type="domain" description="O-methyltransferase C-terminal" evidence="4">
    <location>
        <begin position="304"/>
        <end position="473"/>
    </location>
</feature>
<evidence type="ECO:0008006" key="8">
    <source>
        <dbReference type="Google" id="ProtNLM"/>
    </source>
</evidence>
<keyword evidence="1" id="KW-0489">Methyltransferase</keyword>
<dbReference type="SUPFAM" id="SSF53335">
    <property type="entry name" value="S-adenosyl-L-methionine-dependent methyltransferases"/>
    <property type="match status" value="1"/>
</dbReference>
<evidence type="ECO:0000256" key="3">
    <source>
        <dbReference type="ARBA" id="ARBA00022691"/>
    </source>
</evidence>
<dbReference type="SUPFAM" id="SSF46785">
    <property type="entry name" value="Winged helix' DNA-binding domain"/>
    <property type="match status" value="1"/>
</dbReference>
<keyword evidence="3" id="KW-0949">S-adenosyl-L-methionine</keyword>
<keyword evidence="7" id="KW-1185">Reference proteome</keyword>
<comment type="caution">
    <text evidence="6">The sequence shown here is derived from an EMBL/GenBank/DDBJ whole genome shotgun (WGS) entry which is preliminary data.</text>
</comment>
<evidence type="ECO:0000259" key="4">
    <source>
        <dbReference type="Pfam" id="PF00891"/>
    </source>
</evidence>
<dbReference type="Proteomes" id="UP001219568">
    <property type="component" value="Unassembled WGS sequence"/>
</dbReference>
<protein>
    <recommendedName>
        <fullName evidence="8">O-methyltransferase domain-containing protein</fullName>
    </recommendedName>
</protein>
<dbReference type="Gene3D" id="3.40.50.150">
    <property type="entry name" value="Vaccinia Virus protein VP39"/>
    <property type="match status" value="1"/>
</dbReference>
<dbReference type="InterPro" id="IPR012967">
    <property type="entry name" value="COMT_dimerisation"/>
</dbReference>
<dbReference type="Gene3D" id="1.10.10.10">
    <property type="entry name" value="Winged helix-like DNA-binding domain superfamily/Winged helix DNA-binding domain"/>
    <property type="match status" value="1"/>
</dbReference>
<gene>
    <name evidence="6" type="ORF">N7460_002473</name>
</gene>
<evidence type="ECO:0000256" key="2">
    <source>
        <dbReference type="ARBA" id="ARBA00022679"/>
    </source>
</evidence>
<dbReference type="InterPro" id="IPR036390">
    <property type="entry name" value="WH_DNA-bd_sf"/>
</dbReference>
<proteinExistence type="predicted"/>
<dbReference type="InterPro" id="IPR036388">
    <property type="entry name" value="WH-like_DNA-bd_sf"/>
</dbReference>
<dbReference type="PANTHER" id="PTHR43712:SF2">
    <property type="entry name" value="O-METHYLTRANSFERASE CICE"/>
    <property type="match status" value="1"/>
</dbReference>
<sequence length="505" mass="55683">MPTLSDVHQLLELVDLTRDSVQRIIGEWAKLPVSSSCKQDGPADESEASLPSRELFEAQRTLIAASGKFVELVSSPSSRLLEVSSQYNEARCLHIAAVLRIPDILEENGDKGVSMERIAETVGIETRKLGRVMRCLCSIHIFQEVEDGVFRNNAISAGLAHNEPLRAYIAMFASDALPHALLDPEIGSSYSVKETAWQKAIGTTKERWNWLEEGTTATELLNGGSGAYPGPFGPDVTAILQGENTGESIRRPELDIFGLAMLGGGRVFGVAHLFGMPQYTVSGTEPRHILTVRADFPWASLGKAQVVDVGGGVGGFCLQLSKIYPDLNFIVQDRAPALAQAQREIWPQENPQALSNGRVKFLEHNFFNPNPVIGADIYWLRYILHDWSDDYCIQILSAIKEAMTRDSRILICDQVMNTTAGFAGRIASAPKPLPANYGYFTRYSHQRDIAMMSIINGIERTPAEFQNIIERSGLVMTRIYDCRSQVSLVECSLPDGTENGLNKCH</sequence>
<evidence type="ECO:0000259" key="5">
    <source>
        <dbReference type="Pfam" id="PF08100"/>
    </source>
</evidence>
<name>A0AAD6IJX7_PENCN</name>
<evidence type="ECO:0000313" key="6">
    <source>
        <dbReference type="EMBL" id="KAJ6051939.1"/>
    </source>
</evidence>
<dbReference type="AlphaFoldDB" id="A0AAD6IJX7"/>
<keyword evidence="2" id="KW-0808">Transferase</keyword>
<organism evidence="6 7">
    <name type="scientific">Penicillium canescens</name>
    <dbReference type="NCBI Taxonomy" id="5083"/>
    <lineage>
        <taxon>Eukaryota</taxon>
        <taxon>Fungi</taxon>
        <taxon>Dikarya</taxon>
        <taxon>Ascomycota</taxon>
        <taxon>Pezizomycotina</taxon>
        <taxon>Eurotiomycetes</taxon>
        <taxon>Eurotiomycetidae</taxon>
        <taxon>Eurotiales</taxon>
        <taxon>Aspergillaceae</taxon>
        <taxon>Penicillium</taxon>
    </lineage>
</organism>
<dbReference type="GO" id="GO:0046983">
    <property type="term" value="F:protein dimerization activity"/>
    <property type="evidence" value="ECO:0007669"/>
    <property type="project" value="InterPro"/>
</dbReference>
<dbReference type="GO" id="GO:0044550">
    <property type="term" value="P:secondary metabolite biosynthetic process"/>
    <property type="evidence" value="ECO:0007669"/>
    <property type="project" value="UniProtKB-ARBA"/>
</dbReference>
<dbReference type="EMBL" id="JAQJZL010000002">
    <property type="protein sequence ID" value="KAJ6051939.1"/>
    <property type="molecule type" value="Genomic_DNA"/>
</dbReference>
<feature type="domain" description="O-methyltransferase dimerisation" evidence="5">
    <location>
        <begin position="84"/>
        <end position="157"/>
    </location>
</feature>